<dbReference type="GO" id="GO:0005886">
    <property type="term" value="C:plasma membrane"/>
    <property type="evidence" value="ECO:0007669"/>
    <property type="project" value="UniProtKB-SubCell"/>
</dbReference>
<keyword evidence="6 8" id="KW-0472">Membrane</keyword>
<dbReference type="PRINTS" id="PR01437">
    <property type="entry name" value="NUOXDRDTASE4"/>
</dbReference>
<dbReference type="RefSeq" id="WP_084256439.1">
    <property type="nucleotide sequence ID" value="NZ_FWWV01000008.1"/>
</dbReference>
<evidence type="ECO:0000256" key="5">
    <source>
        <dbReference type="ARBA" id="ARBA00022989"/>
    </source>
</evidence>
<evidence type="ECO:0000256" key="2">
    <source>
        <dbReference type="ARBA" id="ARBA00005346"/>
    </source>
</evidence>
<evidence type="ECO:0000256" key="3">
    <source>
        <dbReference type="ARBA" id="ARBA00022475"/>
    </source>
</evidence>
<keyword evidence="4 7" id="KW-0812">Transmembrane</keyword>
<feature type="transmembrane region" description="Helical" evidence="8">
    <location>
        <begin position="164"/>
        <end position="185"/>
    </location>
</feature>
<evidence type="ECO:0000256" key="6">
    <source>
        <dbReference type="ARBA" id="ARBA00023136"/>
    </source>
</evidence>
<feature type="transmembrane region" description="Helical" evidence="8">
    <location>
        <begin position="6"/>
        <end position="24"/>
    </location>
</feature>
<evidence type="ECO:0000259" key="9">
    <source>
        <dbReference type="Pfam" id="PF00361"/>
    </source>
</evidence>
<feature type="transmembrane region" description="Helical" evidence="8">
    <location>
        <begin position="364"/>
        <end position="387"/>
    </location>
</feature>
<dbReference type="AlphaFoldDB" id="A0A1W1ULX1"/>
<dbReference type="GO" id="GO:0042773">
    <property type="term" value="P:ATP synthesis coupled electron transport"/>
    <property type="evidence" value="ECO:0007669"/>
    <property type="project" value="InterPro"/>
</dbReference>
<evidence type="ECO:0000256" key="1">
    <source>
        <dbReference type="ARBA" id="ARBA00004651"/>
    </source>
</evidence>
<protein>
    <submittedName>
        <fullName evidence="10">Multisubunit sodium/proton antiporter, MrpD subunit</fullName>
    </submittedName>
</protein>
<dbReference type="Proteomes" id="UP000192408">
    <property type="component" value="Unassembled WGS sequence"/>
</dbReference>
<dbReference type="EMBL" id="FWWV01000008">
    <property type="protein sequence ID" value="SMB82082.1"/>
    <property type="molecule type" value="Genomic_DNA"/>
</dbReference>
<accession>A0A1W1ULX1</accession>
<evidence type="ECO:0000256" key="7">
    <source>
        <dbReference type="RuleBase" id="RU000320"/>
    </source>
</evidence>
<feature type="transmembrane region" description="Helical" evidence="8">
    <location>
        <begin position="407"/>
        <end position="428"/>
    </location>
</feature>
<feature type="transmembrane region" description="Helical" evidence="8">
    <location>
        <begin position="205"/>
        <end position="227"/>
    </location>
</feature>
<feature type="transmembrane region" description="Helical" evidence="8">
    <location>
        <begin position="134"/>
        <end position="152"/>
    </location>
</feature>
<gene>
    <name evidence="10" type="ORF">SAMN05660772_01991</name>
</gene>
<dbReference type="PANTHER" id="PTHR42703:SF1">
    <property type="entry name" value="NA(+)_H(+) ANTIPORTER SUBUNIT D1"/>
    <property type="match status" value="1"/>
</dbReference>
<evidence type="ECO:0000256" key="4">
    <source>
        <dbReference type="ARBA" id="ARBA00022692"/>
    </source>
</evidence>
<comment type="subcellular location">
    <subcellularLocation>
        <location evidence="1">Cell membrane</location>
        <topology evidence="1">Multi-pass membrane protein</topology>
    </subcellularLocation>
    <subcellularLocation>
        <location evidence="7">Membrane</location>
        <topology evidence="7">Multi-pass membrane protein</topology>
    </subcellularLocation>
</comment>
<feature type="transmembrane region" description="Helical" evidence="8">
    <location>
        <begin position="78"/>
        <end position="98"/>
    </location>
</feature>
<comment type="similarity">
    <text evidence="2">Belongs to the CPA3 antiporters (TC 2.A.63) subunit D family.</text>
</comment>
<sequence length="492" mass="53918">MNFLVVSPVLLPLLAAAITVILRYRQAPQYWIGLLAAVLILLNHCLMYAPLQQAPQLALSSQFGEWPLPYGIGFQIDVLSYIMLTISALMTLCCLLFMLSGLSTRPLNSLTLPLTFGLIAGVNGSFITQDFFNLYVWFEVILICAIGLLAIGRKISQLDAAFKYMVLNLFGTLLLLTSIALLYGATGNLNFQAVQAALAAISAPTKLMIITLFIVAVLIKVAAFPVFTWMPASYHTLPIPIMALFSALLTKVAVYTLLRTLSQVFTPSIEILHGVLAWIAICTMVVGVLGAAYHWDMRRILVFHSISQIGYILLAIALSGTDGNAAAIYYTFHHSIVKACLILIAGIIYLYAGSYDLRKIGGLYNIKPWLAILFAIPALSLVGIPPFSGFWAKVLLLRETIEQGRALWTAIALIVSVLTLYSMMKIWFEAFCKPHPLVCDSNSVWQPTVRQNLKPAVIAVSILCAVILFISLLPNLLYDFSARAALQLGGLL</sequence>
<organism evidence="10 11">
    <name type="scientific">Pasteurella testudinis DSM 23072</name>
    <dbReference type="NCBI Taxonomy" id="1122938"/>
    <lineage>
        <taxon>Bacteria</taxon>
        <taxon>Pseudomonadati</taxon>
        <taxon>Pseudomonadota</taxon>
        <taxon>Gammaproteobacteria</taxon>
        <taxon>Pasteurellales</taxon>
        <taxon>Pasteurellaceae</taxon>
        <taxon>Pasteurella</taxon>
    </lineage>
</organism>
<feature type="transmembrane region" description="Helical" evidence="8">
    <location>
        <begin position="239"/>
        <end position="258"/>
    </location>
</feature>
<feature type="transmembrane region" description="Helical" evidence="8">
    <location>
        <begin position="31"/>
        <end position="51"/>
    </location>
</feature>
<dbReference type="GO" id="GO:0008137">
    <property type="term" value="F:NADH dehydrogenase (ubiquinone) activity"/>
    <property type="evidence" value="ECO:0007669"/>
    <property type="project" value="InterPro"/>
</dbReference>
<feature type="transmembrane region" description="Helical" evidence="8">
    <location>
        <begin position="327"/>
        <end position="352"/>
    </location>
</feature>
<keyword evidence="11" id="KW-1185">Reference proteome</keyword>
<reference evidence="11" key="1">
    <citation type="submission" date="2017-04" db="EMBL/GenBank/DDBJ databases">
        <authorList>
            <person name="Varghese N."/>
            <person name="Submissions S."/>
        </authorList>
    </citation>
    <scope>NUCLEOTIDE SEQUENCE [LARGE SCALE GENOMIC DNA]</scope>
    <source>
        <strain evidence="11">DSM 23072</strain>
    </source>
</reference>
<proteinExistence type="inferred from homology"/>
<keyword evidence="5 8" id="KW-1133">Transmembrane helix</keyword>
<dbReference type="STRING" id="1122938.SAMN05660772_01991"/>
<name>A0A1W1ULX1_9PAST</name>
<dbReference type="PANTHER" id="PTHR42703">
    <property type="entry name" value="NADH DEHYDROGENASE"/>
    <property type="match status" value="1"/>
</dbReference>
<feature type="transmembrane region" description="Helical" evidence="8">
    <location>
        <begin position="300"/>
        <end position="321"/>
    </location>
</feature>
<feature type="transmembrane region" description="Helical" evidence="8">
    <location>
        <begin position="456"/>
        <end position="478"/>
    </location>
</feature>
<evidence type="ECO:0000256" key="8">
    <source>
        <dbReference type="SAM" id="Phobius"/>
    </source>
</evidence>
<feature type="domain" description="NADH:quinone oxidoreductase/Mrp antiporter transmembrane" evidence="9">
    <location>
        <begin position="129"/>
        <end position="419"/>
    </location>
</feature>
<evidence type="ECO:0000313" key="10">
    <source>
        <dbReference type="EMBL" id="SMB82082.1"/>
    </source>
</evidence>
<keyword evidence="3" id="KW-1003">Cell membrane</keyword>
<dbReference type="InterPro" id="IPR001750">
    <property type="entry name" value="ND/Mrp_TM"/>
</dbReference>
<dbReference type="InterPro" id="IPR003918">
    <property type="entry name" value="NADH_UbQ_OxRdtase"/>
</dbReference>
<dbReference type="InterPro" id="IPR050586">
    <property type="entry name" value="CPA3_Na-H_Antiporter_D"/>
</dbReference>
<feature type="transmembrane region" description="Helical" evidence="8">
    <location>
        <begin position="270"/>
        <end position="293"/>
    </location>
</feature>
<feature type="transmembrane region" description="Helical" evidence="8">
    <location>
        <begin position="110"/>
        <end position="128"/>
    </location>
</feature>
<evidence type="ECO:0000313" key="11">
    <source>
        <dbReference type="Proteomes" id="UP000192408"/>
    </source>
</evidence>
<dbReference type="Pfam" id="PF00361">
    <property type="entry name" value="Proton_antipo_M"/>
    <property type="match status" value="1"/>
</dbReference>